<dbReference type="Proteomes" id="UP000680348">
    <property type="component" value="Unassembled WGS sequence"/>
</dbReference>
<dbReference type="PANTHER" id="PTHR43685">
    <property type="entry name" value="GLYCOSYLTRANSFERASE"/>
    <property type="match status" value="1"/>
</dbReference>
<dbReference type="InterPro" id="IPR001173">
    <property type="entry name" value="Glyco_trans_2-like"/>
</dbReference>
<dbReference type="PROSITE" id="PS00285">
    <property type="entry name" value="POTATO_INHIBITOR"/>
    <property type="match status" value="1"/>
</dbReference>
<dbReference type="PANTHER" id="PTHR43685:SF2">
    <property type="entry name" value="GLYCOSYLTRANSFERASE 2-LIKE DOMAIN-CONTAINING PROTEIN"/>
    <property type="match status" value="1"/>
</dbReference>
<comment type="caution">
    <text evidence="2">The sequence shown here is derived from an EMBL/GenBank/DDBJ whole genome shotgun (WGS) entry which is preliminary data.</text>
</comment>
<dbReference type="EMBL" id="JAGWCR010000006">
    <property type="protein sequence ID" value="MBS3649419.1"/>
    <property type="molecule type" value="Genomic_DNA"/>
</dbReference>
<dbReference type="Gene3D" id="3.90.550.10">
    <property type="entry name" value="Spore Coat Polysaccharide Biosynthesis Protein SpsA, Chain A"/>
    <property type="match status" value="1"/>
</dbReference>
<protein>
    <submittedName>
        <fullName evidence="2">Glycosyltransferase family 2 protein</fullName>
    </submittedName>
</protein>
<keyword evidence="3" id="KW-1185">Reference proteome</keyword>
<gene>
    <name evidence="2" type="ORF">KEU06_12450</name>
</gene>
<evidence type="ECO:0000259" key="1">
    <source>
        <dbReference type="Pfam" id="PF00535"/>
    </source>
</evidence>
<dbReference type="CDD" id="cd00761">
    <property type="entry name" value="Glyco_tranf_GTA_type"/>
    <property type="match status" value="1"/>
</dbReference>
<dbReference type="AlphaFoldDB" id="A0A942DWW3"/>
<dbReference type="GO" id="GO:0009611">
    <property type="term" value="P:response to wounding"/>
    <property type="evidence" value="ECO:0007669"/>
    <property type="project" value="InterPro"/>
</dbReference>
<proteinExistence type="predicted"/>
<dbReference type="InterPro" id="IPR000864">
    <property type="entry name" value="Prot_inh_pot1"/>
</dbReference>
<dbReference type="InterPro" id="IPR029044">
    <property type="entry name" value="Nucleotide-diphossugar_trans"/>
</dbReference>
<reference evidence="2" key="1">
    <citation type="submission" date="2021-04" db="EMBL/GenBank/DDBJ databases">
        <title>Pseudaminobacter soli sp. nov., isolated from paddy soil contaminated by heavy metals.</title>
        <authorList>
            <person name="Zhang K."/>
        </authorList>
    </citation>
    <scope>NUCLEOTIDE SEQUENCE</scope>
    <source>
        <strain evidence="2">19-2017</strain>
    </source>
</reference>
<evidence type="ECO:0000313" key="2">
    <source>
        <dbReference type="EMBL" id="MBS3649419.1"/>
    </source>
</evidence>
<dbReference type="Pfam" id="PF00535">
    <property type="entry name" value="Glycos_transf_2"/>
    <property type="match status" value="1"/>
</dbReference>
<accession>A0A942DWW3</accession>
<name>A0A942DWW3_9HYPH</name>
<dbReference type="SUPFAM" id="SSF53448">
    <property type="entry name" value="Nucleotide-diphospho-sugar transferases"/>
    <property type="match status" value="1"/>
</dbReference>
<dbReference type="GO" id="GO:0004867">
    <property type="term" value="F:serine-type endopeptidase inhibitor activity"/>
    <property type="evidence" value="ECO:0007669"/>
    <property type="project" value="InterPro"/>
</dbReference>
<evidence type="ECO:0000313" key="3">
    <source>
        <dbReference type="Proteomes" id="UP000680348"/>
    </source>
</evidence>
<dbReference type="InterPro" id="IPR050834">
    <property type="entry name" value="Glycosyltransf_2"/>
</dbReference>
<sequence length="357" mass="40809">MAKVQVLVPCYNYGRYLEQSVQSALTQKDVDVDVLIIDDGSSDNTPEICRELIDRDSRVRVIRHERNIGHIATYNEGIAQIRGDYFVMLSADDLLTPGALSRATSLMEAHPSVGMTYGNPISFTDTLREARTSCTGAQVWAGTEWIRKVCRSGKNFLDSPEAVVRADIQRQIGGYDPKLPHSGDMEMWLRIAALSDIGRVRGADQAYYRVHPLSMQRTVHVGFLFDLLGRHQAIQSMFQKEGASLPEREELCSLARRVLARTAIRHARKLCDFPLEDNLPASKYRDFAVSLWPEIVGTFGYHAFEIAERQHKRKSAFQKSVSHHMARLRKFAEDGIFNRVEYRWFRYTGTYFPRDLF</sequence>
<dbReference type="RefSeq" id="WP_188254988.1">
    <property type="nucleotide sequence ID" value="NZ_JABVCF010000006.1"/>
</dbReference>
<organism evidence="2 3">
    <name type="scientific">Pseudaminobacter soli</name>
    <name type="common">ex Zhang et al. 2022</name>
    <dbReference type="NCBI Taxonomy" id="2831468"/>
    <lineage>
        <taxon>Bacteria</taxon>
        <taxon>Pseudomonadati</taxon>
        <taxon>Pseudomonadota</taxon>
        <taxon>Alphaproteobacteria</taxon>
        <taxon>Hyphomicrobiales</taxon>
        <taxon>Phyllobacteriaceae</taxon>
        <taxon>Pseudaminobacter</taxon>
    </lineage>
</organism>
<feature type="domain" description="Glycosyltransferase 2-like" evidence="1">
    <location>
        <begin position="6"/>
        <end position="140"/>
    </location>
</feature>